<dbReference type="GO" id="GO:0006355">
    <property type="term" value="P:regulation of DNA-templated transcription"/>
    <property type="evidence" value="ECO:0007669"/>
    <property type="project" value="InterPro"/>
</dbReference>
<comment type="caution">
    <text evidence="4">The sequence shown here is derived from an EMBL/GenBank/DDBJ whole genome shotgun (WGS) entry which is preliminary data.</text>
</comment>
<gene>
    <name evidence="4" type="ORF">A1Q2_03164</name>
</gene>
<dbReference type="InterPro" id="IPR003173">
    <property type="entry name" value="PC4_C"/>
</dbReference>
<evidence type="ECO:0000313" key="5">
    <source>
        <dbReference type="Proteomes" id="UP000006757"/>
    </source>
</evidence>
<dbReference type="STRING" id="1220162.K1W0L9"/>
<dbReference type="Pfam" id="PF02229">
    <property type="entry name" value="PC4"/>
    <property type="match status" value="1"/>
</dbReference>
<name>K1W0L9_TRIAC</name>
<evidence type="ECO:0000256" key="1">
    <source>
        <dbReference type="SAM" id="MobiDB-lite"/>
    </source>
</evidence>
<dbReference type="EMBL" id="AMBO01000280">
    <property type="protein sequence ID" value="EKD02568.1"/>
    <property type="molecule type" value="Genomic_DNA"/>
</dbReference>
<dbReference type="PANTHER" id="PTHR31212">
    <property type="entry name" value="ALPHA-KETOGLUTARATE-DEPENDENT DIOXYGENASE ALKB HOMOLOG 3"/>
    <property type="match status" value="1"/>
</dbReference>
<dbReference type="GO" id="GO:0051213">
    <property type="term" value="F:dioxygenase activity"/>
    <property type="evidence" value="ECO:0007669"/>
    <property type="project" value="InterPro"/>
</dbReference>
<dbReference type="SUPFAM" id="SSF51197">
    <property type="entry name" value="Clavaminate synthase-like"/>
    <property type="match status" value="1"/>
</dbReference>
<dbReference type="GO" id="GO:0003677">
    <property type="term" value="F:DNA binding"/>
    <property type="evidence" value="ECO:0007669"/>
    <property type="project" value="InterPro"/>
</dbReference>
<dbReference type="InterPro" id="IPR032854">
    <property type="entry name" value="ALKBH3"/>
</dbReference>
<evidence type="ECO:0000313" key="4">
    <source>
        <dbReference type="EMBL" id="EKD02568.1"/>
    </source>
</evidence>
<feature type="domain" description="Alpha-ketoglutarate-dependent dioxygenase AlkB-like" evidence="3">
    <location>
        <begin position="75"/>
        <end position="232"/>
    </location>
</feature>
<feature type="domain" description="Transcriptional coactivator p15 (PC4) C-terminal" evidence="2">
    <location>
        <begin position="351"/>
        <end position="403"/>
    </location>
</feature>
<dbReference type="PANTHER" id="PTHR31212:SF4">
    <property type="entry name" value="ALPHA-KETOGLUTARATE-DEPENDENT DIOXYGENASE ALKB HOMOLOG 3"/>
    <property type="match status" value="1"/>
</dbReference>
<dbReference type="OrthoDB" id="545910at2759"/>
<dbReference type="HOGENOM" id="CLU_657535_0_0_1"/>
<evidence type="ECO:0008006" key="6">
    <source>
        <dbReference type="Google" id="ProtNLM"/>
    </source>
</evidence>
<dbReference type="InParanoid" id="K1W0L9"/>
<dbReference type="eggNOG" id="KOG2712">
    <property type="taxonomic scope" value="Eukaryota"/>
</dbReference>
<dbReference type="AlphaFoldDB" id="K1W0L9"/>
<dbReference type="Proteomes" id="UP000006757">
    <property type="component" value="Unassembled WGS sequence"/>
</dbReference>
<feature type="compositionally biased region" description="Basic and acidic residues" evidence="1">
    <location>
        <begin position="1"/>
        <end position="12"/>
    </location>
</feature>
<keyword evidence="5" id="KW-1185">Reference proteome</keyword>
<dbReference type="Gene3D" id="2.60.120.590">
    <property type="entry name" value="Alpha-ketoglutarate-dependent dioxygenase AlkB-like"/>
    <property type="match status" value="1"/>
</dbReference>
<proteinExistence type="predicted"/>
<organism evidence="4 5">
    <name type="scientific">Trichosporon asahii var. asahii (strain CBS 8904)</name>
    <name type="common">Yeast</name>
    <dbReference type="NCBI Taxonomy" id="1220162"/>
    <lineage>
        <taxon>Eukaryota</taxon>
        <taxon>Fungi</taxon>
        <taxon>Dikarya</taxon>
        <taxon>Basidiomycota</taxon>
        <taxon>Agaricomycotina</taxon>
        <taxon>Tremellomycetes</taxon>
        <taxon>Trichosporonales</taxon>
        <taxon>Trichosporonaceae</taxon>
        <taxon>Trichosporon</taxon>
    </lineage>
</organism>
<dbReference type="Pfam" id="PF13532">
    <property type="entry name" value="2OG-FeII_Oxy_2"/>
    <property type="match status" value="1"/>
</dbReference>
<evidence type="ECO:0000259" key="3">
    <source>
        <dbReference type="Pfam" id="PF13532"/>
    </source>
</evidence>
<dbReference type="SUPFAM" id="SSF54447">
    <property type="entry name" value="ssDNA-binding transcriptional regulator domain"/>
    <property type="match status" value="1"/>
</dbReference>
<dbReference type="InterPro" id="IPR009044">
    <property type="entry name" value="ssDNA-bd_transcriptional_reg"/>
</dbReference>
<feature type="region of interest" description="Disordered" evidence="1">
    <location>
        <begin position="1"/>
        <end position="54"/>
    </location>
</feature>
<reference evidence="4 5" key="1">
    <citation type="journal article" date="2012" name="Eukaryot. Cell">
        <title>Genome sequence of the Trichosporon asahii environmental strain CBS 8904.</title>
        <authorList>
            <person name="Yang R.Y."/>
            <person name="Li H.T."/>
            <person name="Zhu H."/>
            <person name="Zhou G.P."/>
            <person name="Wang M."/>
            <person name="Wang L."/>
        </authorList>
    </citation>
    <scope>NUCLEOTIDE SEQUENCE [LARGE SCALE GENOMIC DNA]</scope>
    <source>
        <strain evidence="4 5">CBS 8904</strain>
    </source>
</reference>
<accession>K1W0L9</accession>
<dbReference type="GO" id="GO:0006307">
    <property type="term" value="P:DNA alkylation repair"/>
    <property type="evidence" value="ECO:0007669"/>
    <property type="project" value="InterPro"/>
</dbReference>
<dbReference type="InterPro" id="IPR037151">
    <property type="entry name" value="AlkB-like_sf"/>
</dbReference>
<protein>
    <recommendedName>
        <fullName evidence="6">Transcriptional coactivator p15 (PC4) C-terminal domain-containing protein</fullName>
    </recommendedName>
</protein>
<dbReference type="InterPro" id="IPR027450">
    <property type="entry name" value="AlkB-like"/>
</dbReference>
<dbReference type="Gene3D" id="2.30.31.10">
    <property type="entry name" value="Transcriptional Coactivator Pc4, Chain A"/>
    <property type="match status" value="1"/>
</dbReference>
<evidence type="ECO:0000259" key="2">
    <source>
        <dbReference type="Pfam" id="PF02229"/>
    </source>
</evidence>
<sequence>MPKRKLDSDKASTARRSSRNKSTKAEEDKTSLNGAVVKSENGEEGNGRGEFGLPPDVEYFPNVDQGAYDELAALETYHPTLKVYGKTLTQSRSIAAYATHPMELKYSGAEIDVHVPFPPVVVRICEKVEEKLGEKFNHVLLNRRLQADLSYDDGSVYIGRHSDTAENKVIAAVSLGSPRTIVFTPRPPPRSVLGTLSTEEKRELNGRRIVKLRLESGSLLVMRPPTQDYWKTQWHSLSRGEGNEGPGMRRAAAKRHHANSFLGKIMMDVPAGLGGPEPNQCGAPGRDAFVFVMSEKPSFHPSSLFTFAMPPRSAEDTASNDDKKLRTSASSEDVPDPTKVQENAEGDEYVSLSKTRRVTVRDFKGKTYVDLRDHYVDKNSGEMKPTGKGIMLTLEQWDALKAAMGAVDGMLHDQKNRK</sequence>
<feature type="region of interest" description="Disordered" evidence="1">
    <location>
        <begin position="312"/>
        <end position="345"/>
    </location>
</feature>